<dbReference type="AlphaFoldDB" id="A0A4Z1R9I9"/>
<proteinExistence type="predicted"/>
<evidence type="ECO:0000256" key="1">
    <source>
        <dbReference type="SAM" id="MobiDB-lite"/>
    </source>
</evidence>
<evidence type="ECO:0000313" key="3">
    <source>
        <dbReference type="Proteomes" id="UP000298681"/>
    </source>
</evidence>
<dbReference type="Proteomes" id="UP000298681">
    <property type="component" value="Unassembled WGS sequence"/>
</dbReference>
<dbReference type="EMBL" id="SPUH01000001">
    <property type="protein sequence ID" value="TKS55285.1"/>
    <property type="molecule type" value="Genomic_DNA"/>
</dbReference>
<dbReference type="Pfam" id="PF11159">
    <property type="entry name" value="DUF2939"/>
    <property type="match status" value="1"/>
</dbReference>
<keyword evidence="3" id="KW-1185">Reference proteome</keyword>
<reference evidence="2 3" key="1">
    <citation type="submission" date="2019-01" db="EMBL/GenBank/DDBJ databases">
        <authorList>
            <person name="Zhang S."/>
        </authorList>
    </citation>
    <scope>NUCLEOTIDE SEQUENCE [LARGE SCALE GENOMIC DNA]</scope>
    <source>
        <strain evidence="2 3">1626</strain>
    </source>
</reference>
<gene>
    <name evidence="2" type="ORF">E4582_04325</name>
</gene>
<evidence type="ECO:0000313" key="2">
    <source>
        <dbReference type="EMBL" id="TKS55285.1"/>
    </source>
</evidence>
<comment type="caution">
    <text evidence="2">The sequence shown here is derived from an EMBL/GenBank/DDBJ whole genome shotgun (WGS) entry which is preliminary data.</text>
</comment>
<accession>A0A4Z1R9I9</accession>
<feature type="region of interest" description="Disordered" evidence="1">
    <location>
        <begin position="117"/>
        <end position="137"/>
    </location>
</feature>
<sequence length="179" mass="19855">MRARWLPWAVVAVLLAVLGYAVAGPWLAIRGIEQAIRNDDTRALARQVDFPALRANLRAQAEDHIARQYGDRAQGSVFGRLGLRVASGLAGGVVDAMATPVGLAALMEGRRVWSRLDGSPPTRSLDGSQHPEPFRDARYRYESTSRFTVTIDDERGRPLVFVLTRKGLHWRLSDIRISP</sequence>
<name>A0A4Z1R9I9_9GAMM</name>
<dbReference type="InterPro" id="IPR021330">
    <property type="entry name" value="DUF2939"/>
</dbReference>
<protein>
    <submittedName>
        <fullName evidence="2">DUF2939 domain-containing protein</fullName>
    </submittedName>
</protein>
<organism evidence="2 3">
    <name type="scientific">Luteimonas yindakuii</name>
    <dbReference type="NCBI Taxonomy" id="2565782"/>
    <lineage>
        <taxon>Bacteria</taxon>
        <taxon>Pseudomonadati</taxon>
        <taxon>Pseudomonadota</taxon>
        <taxon>Gammaproteobacteria</taxon>
        <taxon>Lysobacterales</taxon>
        <taxon>Lysobacteraceae</taxon>
        <taxon>Luteimonas</taxon>
    </lineage>
</organism>